<sequence length="371" mass="41192">MLESEDSTVTYTTVSSPYEGRSGDVSPGVDGPSVMPEDPYAYVVATFQYLPPPDYVPGPEEPEQAPPSPVYIPYVPEPVYPEYIPAEDDVFPAEEQPLPVAASPTSESPGYIPDSDPDEDPEEDDDEDPEEDPADYPADHDDDDEEEEPSGDDADEEDEEQDEDDDDDEEDHPASTDSIPPPPALPSPPILPIPLPAASPPLQLLSSDRRADRPEVTLPPQKRLGIVHCSGYEAGESSVDAATRPIEGRRADYGFVDYVEAEIRRQRVEDIGYGIRDTWIDPRDVAEEEALTTLKGVNTMGRQTEIFQRVEALVDDSQYHYETGRLVDQEARCSREAWAHSISLSSAVHFELQGYMTHTWSMISVLMRMTH</sequence>
<proteinExistence type="predicted"/>
<protein>
    <recommendedName>
        <fullName evidence="3">Reverse transcriptase domain-containing protein</fullName>
    </recommendedName>
</protein>
<feature type="compositionally biased region" description="Pro residues" evidence="1">
    <location>
        <begin position="64"/>
        <end position="79"/>
    </location>
</feature>
<organism evidence="2">
    <name type="scientific">Tanacetum cinerariifolium</name>
    <name type="common">Dalmatian daisy</name>
    <name type="synonym">Chrysanthemum cinerariifolium</name>
    <dbReference type="NCBI Taxonomy" id="118510"/>
    <lineage>
        <taxon>Eukaryota</taxon>
        <taxon>Viridiplantae</taxon>
        <taxon>Streptophyta</taxon>
        <taxon>Embryophyta</taxon>
        <taxon>Tracheophyta</taxon>
        <taxon>Spermatophyta</taxon>
        <taxon>Magnoliopsida</taxon>
        <taxon>eudicotyledons</taxon>
        <taxon>Gunneridae</taxon>
        <taxon>Pentapetalae</taxon>
        <taxon>asterids</taxon>
        <taxon>campanulids</taxon>
        <taxon>Asterales</taxon>
        <taxon>Asteraceae</taxon>
        <taxon>Asteroideae</taxon>
        <taxon>Anthemideae</taxon>
        <taxon>Anthemidinae</taxon>
        <taxon>Tanacetum</taxon>
    </lineage>
</organism>
<dbReference type="EMBL" id="BKCJ010443445">
    <property type="protein sequence ID" value="GFA54796.1"/>
    <property type="molecule type" value="Genomic_DNA"/>
</dbReference>
<gene>
    <name evidence="2" type="ORF">Tci_626768</name>
</gene>
<comment type="caution">
    <text evidence="2">The sequence shown here is derived from an EMBL/GenBank/DDBJ whole genome shotgun (WGS) entry which is preliminary data.</text>
</comment>
<evidence type="ECO:0000256" key="1">
    <source>
        <dbReference type="SAM" id="MobiDB-lite"/>
    </source>
</evidence>
<evidence type="ECO:0000313" key="2">
    <source>
        <dbReference type="EMBL" id="GFA54796.1"/>
    </source>
</evidence>
<feature type="region of interest" description="Disordered" evidence="1">
    <location>
        <begin position="50"/>
        <end position="219"/>
    </location>
</feature>
<feature type="compositionally biased region" description="Low complexity" evidence="1">
    <location>
        <begin position="7"/>
        <end position="16"/>
    </location>
</feature>
<dbReference type="AlphaFoldDB" id="A0A699JSL6"/>
<feature type="compositionally biased region" description="Acidic residues" evidence="1">
    <location>
        <begin position="115"/>
        <end position="171"/>
    </location>
</feature>
<accession>A0A699JSL6</accession>
<reference evidence="2" key="1">
    <citation type="journal article" date="2019" name="Sci. Rep.">
        <title>Draft genome of Tanacetum cinerariifolium, the natural source of mosquito coil.</title>
        <authorList>
            <person name="Yamashiro T."/>
            <person name="Shiraishi A."/>
            <person name="Satake H."/>
            <person name="Nakayama K."/>
        </authorList>
    </citation>
    <scope>NUCLEOTIDE SEQUENCE</scope>
</reference>
<evidence type="ECO:0008006" key="3">
    <source>
        <dbReference type="Google" id="ProtNLM"/>
    </source>
</evidence>
<feature type="compositionally biased region" description="Pro residues" evidence="1">
    <location>
        <begin position="179"/>
        <end position="199"/>
    </location>
</feature>
<feature type="region of interest" description="Disordered" evidence="1">
    <location>
        <begin position="1"/>
        <end position="37"/>
    </location>
</feature>
<name>A0A699JSL6_TANCI</name>